<keyword evidence="3 11" id="KW-0812">Transmembrane</keyword>
<reference evidence="12" key="1">
    <citation type="submission" date="2025-08" db="UniProtKB">
        <authorList>
            <consortium name="Ensembl"/>
        </authorList>
    </citation>
    <scope>IDENTIFICATION</scope>
</reference>
<comment type="similarity">
    <text evidence="2">Belongs to the ZIP transporter (TC 2.A.5) family.</text>
</comment>
<keyword evidence="4" id="KW-0862">Zinc</keyword>
<dbReference type="GO" id="GO:0006882">
    <property type="term" value="P:intracellular zinc ion homeostasis"/>
    <property type="evidence" value="ECO:0007669"/>
    <property type="project" value="TreeGrafter"/>
</dbReference>
<evidence type="ECO:0000256" key="11">
    <source>
        <dbReference type="SAM" id="Phobius"/>
    </source>
</evidence>
<dbReference type="GO" id="GO:0005385">
    <property type="term" value="F:zinc ion transmembrane transporter activity"/>
    <property type="evidence" value="ECO:0007669"/>
    <property type="project" value="TreeGrafter"/>
</dbReference>
<keyword evidence="6 11" id="KW-0472">Membrane</keyword>
<evidence type="ECO:0000256" key="3">
    <source>
        <dbReference type="ARBA" id="ARBA00022692"/>
    </source>
</evidence>
<evidence type="ECO:0000256" key="5">
    <source>
        <dbReference type="ARBA" id="ARBA00022989"/>
    </source>
</evidence>
<keyword evidence="4" id="KW-0406">Ion transport</keyword>
<keyword evidence="5 11" id="KW-1133">Transmembrane helix</keyword>
<reference evidence="12" key="2">
    <citation type="submission" date="2025-09" db="UniProtKB">
        <authorList>
            <consortium name="Ensembl"/>
        </authorList>
    </citation>
    <scope>IDENTIFICATION</scope>
</reference>
<keyword evidence="13" id="KW-1185">Reference proteome</keyword>
<dbReference type="AlphaFoldDB" id="A0A8C6S5E1"/>
<keyword evidence="4" id="KW-0864">Zinc transport</keyword>
<feature type="transmembrane region" description="Helical" evidence="11">
    <location>
        <begin position="327"/>
        <end position="345"/>
    </location>
</feature>
<organism evidence="12 13">
    <name type="scientific">Neogobius melanostomus</name>
    <name type="common">round goby</name>
    <dbReference type="NCBI Taxonomy" id="47308"/>
    <lineage>
        <taxon>Eukaryota</taxon>
        <taxon>Metazoa</taxon>
        <taxon>Chordata</taxon>
        <taxon>Craniata</taxon>
        <taxon>Vertebrata</taxon>
        <taxon>Euteleostomi</taxon>
        <taxon>Actinopterygii</taxon>
        <taxon>Neopterygii</taxon>
        <taxon>Teleostei</taxon>
        <taxon>Neoteleostei</taxon>
        <taxon>Acanthomorphata</taxon>
        <taxon>Gobiaria</taxon>
        <taxon>Gobiiformes</taxon>
        <taxon>Gobioidei</taxon>
        <taxon>Gobiidae</taxon>
        <taxon>Benthophilinae</taxon>
        <taxon>Neogobiini</taxon>
        <taxon>Neogobius</taxon>
    </lineage>
</organism>
<feature type="transmembrane region" description="Helical" evidence="11">
    <location>
        <begin position="357"/>
        <end position="377"/>
    </location>
</feature>
<feature type="transmembrane region" description="Helical" evidence="11">
    <location>
        <begin position="76"/>
        <end position="98"/>
    </location>
</feature>
<feature type="transmembrane region" description="Helical" evidence="11">
    <location>
        <begin position="118"/>
        <end position="140"/>
    </location>
</feature>
<dbReference type="Ensembl" id="ENSNMLT00000002163.1">
    <property type="protein sequence ID" value="ENSNMLP00000001859.1"/>
    <property type="gene ID" value="ENSNMLG00000001437.1"/>
</dbReference>
<dbReference type="GO" id="GO:0016020">
    <property type="term" value="C:membrane"/>
    <property type="evidence" value="ECO:0007669"/>
    <property type="project" value="UniProtKB-SubCell"/>
</dbReference>
<keyword evidence="4" id="KW-0813">Transport</keyword>
<evidence type="ECO:0000256" key="1">
    <source>
        <dbReference type="ARBA" id="ARBA00004141"/>
    </source>
</evidence>
<evidence type="ECO:0000256" key="6">
    <source>
        <dbReference type="ARBA" id="ARBA00023136"/>
    </source>
</evidence>
<evidence type="ECO:0000313" key="13">
    <source>
        <dbReference type="Proteomes" id="UP000694523"/>
    </source>
</evidence>
<protein>
    <recommendedName>
        <fullName evidence="8">Zinc transporter ZIP13</fullName>
    </recommendedName>
    <alternativeName>
        <fullName evidence="9">Solute carrier family 39 member 13</fullName>
    </alternativeName>
    <alternativeName>
        <fullName evidence="10">Zrt- and Irt-like protein 13</fullName>
    </alternativeName>
</protein>
<evidence type="ECO:0000256" key="10">
    <source>
        <dbReference type="ARBA" id="ARBA00042972"/>
    </source>
</evidence>
<sequence>MGWMKDRSSSKPSWSLAVVLVPVLFLMVTSRGASSSQRMIQTEIAQATATATGPSSSLMDCLQAALDLFSSEEAPVLLLSLLGSIAVGLSGIFPLLVIPIEAGAALKTEAGSQRLKQLLSFAIGGLLGDVFLHLLPEAWALSSSSAGKQNHYTTQGLWVIGGLLAFLLLEKMFPDEDRRDGATAQSDLNFNSKQSVFSGKTEVSLQNGHHTESWKSSKQQSLQETSEKIKTSGYLNLLANCIDNFTHGLAVGGSFLVSKKVGFLTTFAILLHEIPHEVGDFAILLRAGFDRWSAARMQLFTALVGILGACFALYTQSPKGTEDTASWILPFTSGGFLYIALVNVLPDLLQESSLRQSMLQILLIFSGVAVMALLSAIV</sequence>
<comment type="catalytic activity">
    <reaction evidence="7">
        <text>Zn(2+)(in) = Zn(2+)(out)</text>
        <dbReference type="Rhea" id="RHEA:29351"/>
        <dbReference type="ChEBI" id="CHEBI:29105"/>
    </reaction>
</comment>
<evidence type="ECO:0000256" key="8">
    <source>
        <dbReference type="ARBA" id="ARBA00040592"/>
    </source>
</evidence>
<dbReference type="PANTHER" id="PTHR16950:SF16">
    <property type="entry name" value="ZINC TRANSPORTER ZIP13"/>
    <property type="match status" value="1"/>
</dbReference>
<evidence type="ECO:0000256" key="2">
    <source>
        <dbReference type="ARBA" id="ARBA00006939"/>
    </source>
</evidence>
<dbReference type="Pfam" id="PF02535">
    <property type="entry name" value="Zip"/>
    <property type="match status" value="1"/>
</dbReference>
<evidence type="ECO:0000313" key="12">
    <source>
        <dbReference type="Ensembl" id="ENSNMLP00000001859.1"/>
    </source>
</evidence>
<proteinExistence type="inferred from homology"/>
<evidence type="ECO:0000256" key="4">
    <source>
        <dbReference type="ARBA" id="ARBA00022906"/>
    </source>
</evidence>
<dbReference type="InterPro" id="IPR003689">
    <property type="entry name" value="ZIP"/>
</dbReference>
<accession>A0A8C6S5E1</accession>
<dbReference type="Proteomes" id="UP000694523">
    <property type="component" value="Unplaced"/>
</dbReference>
<name>A0A8C6S5E1_9GOBI</name>
<feature type="transmembrane region" description="Helical" evidence="11">
    <location>
        <begin position="152"/>
        <end position="169"/>
    </location>
</feature>
<comment type="subcellular location">
    <subcellularLocation>
        <location evidence="1">Membrane</location>
        <topology evidence="1">Multi-pass membrane protein</topology>
    </subcellularLocation>
</comment>
<feature type="transmembrane region" description="Helical" evidence="11">
    <location>
        <begin position="299"/>
        <end position="315"/>
    </location>
</feature>
<evidence type="ECO:0000256" key="7">
    <source>
        <dbReference type="ARBA" id="ARBA00034634"/>
    </source>
</evidence>
<evidence type="ECO:0000256" key="9">
    <source>
        <dbReference type="ARBA" id="ARBA00042542"/>
    </source>
</evidence>
<dbReference type="PANTHER" id="PTHR16950">
    <property type="entry name" value="ZINC TRANSPORTER SLC39A7 HISTIDINE-RICH MEMBRANE PROTEIN KE4"/>
    <property type="match status" value="1"/>
</dbReference>